<protein>
    <submittedName>
        <fullName evidence="2">DUF485 domain-containing protein</fullName>
    </submittedName>
</protein>
<dbReference type="Pfam" id="PF04341">
    <property type="entry name" value="DUF485"/>
    <property type="match status" value="1"/>
</dbReference>
<dbReference type="AlphaFoldDB" id="A0A9X9ESR5"/>
<dbReference type="PANTHER" id="PTHR38441">
    <property type="entry name" value="INTEGRAL MEMBRANE PROTEIN-RELATED"/>
    <property type="match status" value="1"/>
</dbReference>
<dbReference type="EMBL" id="SZNT01000147">
    <property type="protein sequence ID" value="TKH11635.1"/>
    <property type="molecule type" value="Genomic_DNA"/>
</dbReference>
<accession>A0A9X9ESR5</accession>
<dbReference type="InterPro" id="IPR007436">
    <property type="entry name" value="DUF485"/>
</dbReference>
<organism evidence="2 3">
    <name type="scientific">Peribacillus simplex</name>
    <dbReference type="NCBI Taxonomy" id="1478"/>
    <lineage>
        <taxon>Bacteria</taxon>
        <taxon>Bacillati</taxon>
        <taxon>Bacillota</taxon>
        <taxon>Bacilli</taxon>
        <taxon>Bacillales</taxon>
        <taxon>Bacillaceae</taxon>
        <taxon>Peribacillus</taxon>
    </lineage>
</organism>
<gene>
    <name evidence="2" type="ORF">FC678_11660</name>
</gene>
<sequence length="173" mass="19774">MCLISISKQLLLVRKNKKLCRTKNALFSAFKFTIYSEKYILILLSEIGNENQINDDEGGTNLASNDSIAKETEASATTDYTKIVQSQSFQELLRKKRNFIVPLSIFFMVFYFTLPILTSYSKVLNSIAFGAISWAWIFAFAQFIMTWTLCILYSKKAATFDRLVEKIVKEAKG</sequence>
<feature type="transmembrane region" description="Helical" evidence="1">
    <location>
        <begin position="127"/>
        <end position="153"/>
    </location>
</feature>
<dbReference type="PANTHER" id="PTHR38441:SF1">
    <property type="entry name" value="MEMBRANE PROTEIN"/>
    <property type="match status" value="1"/>
</dbReference>
<keyword evidence="1" id="KW-0472">Membrane</keyword>
<name>A0A9X9ESR5_9BACI</name>
<keyword evidence="1" id="KW-1133">Transmembrane helix</keyword>
<keyword evidence="1" id="KW-0812">Transmembrane</keyword>
<evidence type="ECO:0000313" key="2">
    <source>
        <dbReference type="EMBL" id="TKH11635.1"/>
    </source>
</evidence>
<reference evidence="2 3" key="1">
    <citation type="journal article" date="2019" name="Environ. Microbiol.">
        <title>An active ?-lactamase is a part of an orchestrated cell wall stress resistance network of Bacillus subtilis and related rhizosphere species.</title>
        <authorList>
            <person name="Bucher T."/>
            <person name="Keren-Paz A."/>
            <person name="Hausser J."/>
            <person name="Olender T."/>
            <person name="Cytryn E."/>
            <person name="Kolodkin-Gal I."/>
        </authorList>
    </citation>
    <scope>NUCLEOTIDE SEQUENCE [LARGE SCALE GENOMIC DNA]</scope>
    <source>
        <strain evidence="2 3">I4</strain>
    </source>
</reference>
<evidence type="ECO:0000256" key="1">
    <source>
        <dbReference type="SAM" id="Phobius"/>
    </source>
</evidence>
<comment type="caution">
    <text evidence="2">The sequence shown here is derived from an EMBL/GenBank/DDBJ whole genome shotgun (WGS) entry which is preliminary data.</text>
</comment>
<dbReference type="Proteomes" id="UP000309170">
    <property type="component" value="Unassembled WGS sequence"/>
</dbReference>
<evidence type="ECO:0000313" key="3">
    <source>
        <dbReference type="Proteomes" id="UP000309170"/>
    </source>
</evidence>
<proteinExistence type="predicted"/>
<dbReference type="OrthoDB" id="2886991at2"/>
<feature type="transmembrane region" description="Helical" evidence="1">
    <location>
        <begin position="99"/>
        <end position="121"/>
    </location>
</feature>